<dbReference type="GO" id="GO:0006313">
    <property type="term" value="P:DNA transposition"/>
    <property type="evidence" value="ECO:0007669"/>
    <property type="project" value="InterPro"/>
</dbReference>
<feature type="domain" description="Transposase IS801/IS1294" evidence="1">
    <location>
        <begin position="140"/>
        <end position="320"/>
    </location>
</feature>
<name>B6ERH8_ALISL</name>
<dbReference type="Proteomes" id="UP000001730">
    <property type="component" value="Chromosome 2"/>
</dbReference>
<dbReference type="InterPro" id="IPR007069">
    <property type="entry name" value="Transposase_32"/>
</dbReference>
<dbReference type="InterPro" id="IPR026889">
    <property type="entry name" value="Zn_Tnp"/>
</dbReference>
<dbReference type="PANTHER" id="PTHR37023:SF1">
    <property type="entry name" value="ISSOD25 TRANSPOSASE TNPA_ISSOD25"/>
    <property type="match status" value="1"/>
</dbReference>
<keyword evidence="4" id="KW-1185">Reference proteome</keyword>
<dbReference type="GO" id="GO:0003677">
    <property type="term" value="F:DNA binding"/>
    <property type="evidence" value="ECO:0007669"/>
    <property type="project" value="InterPro"/>
</dbReference>
<gene>
    <name evidence="3" type="ordered locus">VSAL_II0557</name>
</gene>
<sequence>MSKHTVQTFLQKRFESYSKNHRLPLYQLKGISRLSSCRTSSMGGHALYCDNGHLNGYWYNSCGHRSCPQCGALKREQWLKKVDSFILDTSHHHWVFTLPHELHEIWRYNRALCQQTLFDSVRKTIQILSADERFLGAKVGCVLALHTWARNLTFHPHLHCLITHGGLSDDGWVEPKKSILFPARVMMKLFRGKFIAALRAAMNKGELNYPDTLSKQDVLNLFNKWGVLDWVVHCAKPYSHGAGVVKYLARYVRGGAIKNSQIMHVSNKEVRVKYKSHQTKKTEMIRLEPNHFIERILSHIAIPKKQQYHFVGLYHNRCRERLNKARQYLGQERIKDISPLLWREYAESKEQVPCCDECGGKVTVLARFKVINGEFIFSLKM</sequence>
<evidence type="ECO:0000259" key="1">
    <source>
        <dbReference type="Pfam" id="PF04986"/>
    </source>
</evidence>
<dbReference type="eggNOG" id="COG0517">
    <property type="taxonomic scope" value="Bacteria"/>
</dbReference>
<dbReference type="Pfam" id="PF04986">
    <property type="entry name" value="Y2_Tnp"/>
    <property type="match status" value="1"/>
</dbReference>
<dbReference type="HOGENOM" id="CLU_038153_1_0_6"/>
<feature type="domain" description="Transposase zinc-binding" evidence="2">
    <location>
        <begin position="10"/>
        <end position="98"/>
    </location>
</feature>
<dbReference type="NCBIfam" id="NF033538">
    <property type="entry name" value="transpos_IS91"/>
    <property type="match status" value="1"/>
</dbReference>
<proteinExistence type="predicted"/>
<dbReference type="RefSeq" id="WP_012551880.1">
    <property type="nucleotide sequence ID" value="NC_011313.1"/>
</dbReference>
<evidence type="ECO:0000313" key="3">
    <source>
        <dbReference type="EMBL" id="CAQ81311.1"/>
    </source>
</evidence>
<protein>
    <submittedName>
        <fullName evidence="3">Transposase</fullName>
    </submittedName>
</protein>
<dbReference type="KEGG" id="vsa:VSAL_II0557"/>
<dbReference type="PANTHER" id="PTHR37023">
    <property type="entry name" value="TRANSPOSASE"/>
    <property type="match status" value="1"/>
</dbReference>
<dbReference type="AlphaFoldDB" id="B6ERH8"/>
<accession>B6ERH8</accession>
<evidence type="ECO:0000259" key="2">
    <source>
        <dbReference type="Pfam" id="PF14319"/>
    </source>
</evidence>
<evidence type="ECO:0000313" key="4">
    <source>
        <dbReference type="Proteomes" id="UP000001730"/>
    </source>
</evidence>
<dbReference type="GO" id="GO:0004803">
    <property type="term" value="F:transposase activity"/>
    <property type="evidence" value="ECO:0007669"/>
    <property type="project" value="InterPro"/>
</dbReference>
<dbReference type="EMBL" id="FM178380">
    <property type="protein sequence ID" value="CAQ81311.1"/>
    <property type="molecule type" value="Genomic_DNA"/>
</dbReference>
<dbReference type="InterPro" id="IPR054832">
    <property type="entry name" value="transpos_IS91"/>
</dbReference>
<organism evidence="3 4">
    <name type="scientific">Aliivibrio salmonicida (strain LFI1238)</name>
    <name type="common">Vibrio salmonicida (strain LFI1238)</name>
    <dbReference type="NCBI Taxonomy" id="316275"/>
    <lineage>
        <taxon>Bacteria</taxon>
        <taxon>Pseudomonadati</taxon>
        <taxon>Pseudomonadota</taxon>
        <taxon>Gammaproteobacteria</taxon>
        <taxon>Vibrionales</taxon>
        <taxon>Vibrionaceae</taxon>
        <taxon>Aliivibrio</taxon>
    </lineage>
</organism>
<dbReference type="Pfam" id="PF14319">
    <property type="entry name" value="Zn_Tnp_IS91"/>
    <property type="match status" value="1"/>
</dbReference>
<reference evidence="3 4" key="1">
    <citation type="journal article" date="2008" name="BMC Genomics">
        <title>The genome sequence of the fish pathogen Aliivibrio salmonicida strain LFI1238 shows extensive evidence of gene decay.</title>
        <authorList>
            <person name="Hjerde E."/>
            <person name="Lorentzen M.S."/>
            <person name="Holden M.T."/>
            <person name="Seeger K."/>
            <person name="Paulsen S."/>
            <person name="Bason N."/>
            <person name="Churcher C."/>
            <person name="Harris D."/>
            <person name="Norbertczak H."/>
            <person name="Quail M.A."/>
            <person name="Sanders S."/>
            <person name="Thurston S."/>
            <person name="Parkhill J."/>
            <person name="Willassen N.P."/>
            <person name="Thomson N.R."/>
        </authorList>
    </citation>
    <scope>NUCLEOTIDE SEQUENCE [LARGE SCALE GENOMIC DNA]</scope>
    <source>
        <strain evidence="3 4">LFI1238</strain>
    </source>
</reference>